<name>A0A7S3G3Y5_9EUKA</name>
<evidence type="ECO:0000313" key="2">
    <source>
        <dbReference type="EMBL" id="CAE0247547.1"/>
    </source>
</evidence>
<proteinExistence type="predicted"/>
<reference evidence="2" key="1">
    <citation type="submission" date="2021-01" db="EMBL/GenBank/DDBJ databases">
        <authorList>
            <person name="Corre E."/>
            <person name="Pelletier E."/>
            <person name="Niang G."/>
            <person name="Scheremetjew M."/>
            <person name="Finn R."/>
            <person name="Kale V."/>
            <person name="Holt S."/>
            <person name="Cochrane G."/>
            <person name="Meng A."/>
            <person name="Brown T."/>
            <person name="Cohen L."/>
        </authorList>
    </citation>
    <scope>NUCLEOTIDE SEQUENCE</scope>
    <source>
        <strain evidence="2">NIES-2562</strain>
    </source>
</reference>
<keyword evidence="1" id="KW-0472">Membrane</keyword>
<feature type="transmembrane region" description="Helical" evidence="1">
    <location>
        <begin position="243"/>
        <end position="261"/>
    </location>
</feature>
<organism evidence="2">
    <name type="scientific">Palpitomonas bilix</name>
    <dbReference type="NCBI Taxonomy" id="652834"/>
    <lineage>
        <taxon>Eukaryota</taxon>
        <taxon>Eukaryota incertae sedis</taxon>
    </lineage>
</organism>
<dbReference type="EMBL" id="HBIB01015118">
    <property type="protein sequence ID" value="CAE0247547.1"/>
    <property type="molecule type" value="Transcribed_RNA"/>
</dbReference>
<evidence type="ECO:0000256" key="1">
    <source>
        <dbReference type="SAM" id="Phobius"/>
    </source>
</evidence>
<gene>
    <name evidence="2" type="ORF">PBIL07802_LOCUS9739</name>
</gene>
<dbReference type="AlphaFoldDB" id="A0A7S3G3Y5"/>
<keyword evidence="1" id="KW-0812">Transmembrane</keyword>
<protein>
    <submittedName>
        <fullName evidence="2">Uncharacterized protein</fullName>
    </submittedName>
</protein>
<sequence length="278" mass="29888">MAQRFIEDTANFVSSATISSVRSALDSVQAKQDLEEALSMAGKARVVELPVAGQTQVMAIISGAREAFVAAPPPVLQEYGIQIKGAASILPQVRLAANHPLVSAANAQLINLISDGGLNDDSNDMLEMAKLFAITTSIDALLRHFFPKNEIVTSVISSILPTMYRGIRHRGLSAFLLYGWKDVAMELVRKAGEIVVTKNCAHLPAGSFLSSIAWNNFFSRVAGLVLQRKQEKGSFVSINYKPVLVVMSGIVTIAAAALLAGRGDLSKIPKIIVKMRRS</sequence>
<accession>A0A7S3G3Y5</accession>
<keyword evidence="1" id="KW-1133">Transmembrane helix</keyword>